<feature type="transmembrane region" description="Helical" evidence="1">
    <location>
        <begin position="256"/>
        <end position="277"/>
    </location>
</feature>
<feature type="transmembrane region" description="Helical" evidence="1">
    <location>
        <begin position="106"/>
        <end position="128"/>
    </location>
</feature>
<feature type="transmembrane region" description="Helical" evidence="1">
    <location>
        <begin position="206"/>
        <end position="235"/>
    </location>
</feature>
<evidence type="ECO:0000256" key="1">
    <source>
        <dbReference type="SAM" id="Phobius"/>
    </source>
</evidence>
<organism evidence="2 3">
    <name type="scientific">Gardnerella vaginalis</name>
    <dbReference type="NCBI Taxonomy" id="2702"/>
    <lineage>
        <taxon>Bacteria</taxon>
        <taxon>Bacillati</taxon>
        <taxon>Actinomycetota</taxon>
        <taxon>Actinomycetes</taxon>
        <taxon>Bifidobacteriales</taxon>
        <taxon>Bifidobacteriaceae</taxon>
        <taxon>Gardnerella</taxon>
    </lineage>
</organism>
<accession>A0A133NYH0</accession>
<dbReference type="AlphaFoldDB" id="A0A133NYH0"/>
<feature type="transmembrane region" description="Helical" evidence="1">
    <location>
        <begin position="283"/>
        <end position="306"/>
    </location>
</feature>
<gene>
    <name evidence="2" type="ORF">HMPREF3208_00608</name>
</gene>
<evidence type="ECO:0000313" key="3">
    <source>
        <dbReference type="Proteomes" id="UP000070687"/>
    </source>
</evidence>
<keyword evidence="1" id="KW-0472">Membrane</keyword>
<reference evidence="2 3" key="1">
    <citation type="submission" date="2016-01" db="EMBL/GenBank/DDBJ databases">
        <authorList>
            <person name="Oliw E.H."/>
        </authorList>
    </citation>
    <scope>NUCLEOTIDE SEQUENCE [LARGE SCALE GENOMIC DNA]</scope>
    <source>
        <strain evidence="2 3">PSS_7772B</strain>
    </source>
</reference>
<protein>
    <submittedName>
        <fullName evidence="2">Uncharacterized protein</fullName>
    </submittedName>
</protein>
<comment type="caution">
    <text evidence="2">The sequence shown here is derived from an EMBL/GenBank/DDBJ whole genome shotgun (WGS) entry which is preliminary data.</text>
</comment>
<proteinExistence type="predicted"/>
<sequence length="385" mass="42436">MIDLSTTSYNRKYSIHKGINIMGRFQRTEAMGLIAFLICAAFGMVIMSTYMLVMPAFWQISQRLFLTSSGIVALCSIGAFIIGYLRTNKKFTGHHLIRIAKHTFELTALSTIYGATMFLMSFALLSIINSIIGRAAMNNYLPVLCSALSGIVGYATLIQAELLEAKTVASLLPLFVISGAATAGLTTDDPYWYNNNFSQLGDRTTFAASMFNATLVLSGICIIITSYFAVTEFVATQREILQHNNEERTHHFKTRTTIMATLLILGGIAFIGIGTFRYTPHPFLHDLCARGVTGLICTMLICLPWLAPRLSRTFYVASDLAVVLTAWAGNQWMHGHNTLTNVEALSCLLFLGWIIVFSRQVAAMQTDRMQSKINQAIIANSSAGN</sequence>
<keyword evidence="1" id="KW-1133">Transmembrane helix</keyword>
<dbReference type="EMBL" id="LRQB01000033">
    <property type="protein sequence ID" value="KXA21305.1"/>
    <property type="molecule type" value="Genomic_DNA"/>
</dbReference>
<evidence type="ECO:0000313" key="2">
    <source>
        <dbReference type="EMBL" id="KXA21305.1"/>
    </source>
</evidence>
<feature type="transmembrane region" description="Helical" evidence="1">
    <location>
        <begin position="140"/>
        <end position="160"/>
    </location>
</feature>
<name>A0A133NYH0_GARVA</name>
<dbReference type="Proteomes" id="UP000070687">
    <property type="component" value="Unassembled WGS sequence"/>
</dbReference>
<feature type="transmembrane region" description="Helical" evidence="1">
    <location>
        <begin position="64"/>
        <end position="85"/>
    </location>
</feature>
<feature type="transmembrane region" description="Helical" evidence="1">
    <location>
        <begin position="342"/>
        <end position="362"/>
    </location>
</feature>
<keyword evidence="1" id="KW-0812">Transmembrane</keyword>
<dbReference type="PATRIC" id="fig|2702.100.peg.587"/>
<feature type="transmembrane region" description="Helical" evidence="1">
    <location>
        <begin position="313"/>
        <end position="330"/>
    </location>
</feature>
<feature type="transmembrane region" description="Helical" evidence="1">
    <location>
        <begin position="167"/>
        <end position="186"/>
    </location>
</feature>
<feature type="transmembrane region" description="Helical" evidence="1">
    <location>
        <begin position="32"/>
        <end position="58"/>
    </location>
</feature>
<dbReference type="eggNOG" id="ENOG5032UTZ">
    <property type="taxonomic scope" value="Bacteria"/>
</dbReference>